<accession>A0AAC9HUP9</accession>
<dbReference type="KEGG" id="ahm:TL08_20370"/>
<organism evidence="2 3">
    <name type="scientific">Actinoalloteichus hymeniacidonis</name>
    <dbReference type="NCBI Taxonomy" id="340345"/>
    <lineage>
        <taxon>Bacteria</taxon>
        <taxon>Bacillati</taxon>
        <taxon>Actinomycetota</taxon>
        <taxon>Actinomycetes</taxon>
        <taxon>Pseudonocardiales</taxon>
        <taxon>Pseudonocardiaceae</taxon>
        <taxon>Actinoalloteichus</taxon>
    </lineage>
</organism>
<proteinExistence type="predicted"/>
<name>A0AAC9HUP9_9PSEU</name>
<protein>
    <submittedName>
        <fullName evidence="2">DUF3618 family protein</fullName>
    </submittedName>
</protein>
<dbReference type="Pfam" id="PF12277">
    <property type="entry name" value="DUF3618"/>
    <property type="match status" value="1"/>
</dbReference>
<evidence type="ECO:0000256" key="1">
    <source>
        <dbReference type="SAM" id="MobiDB-lite"/>
    </source>
</evidence>
<dbReference type="InterPro" id="IPR022062">
    <property type="entry name" value="DUF3618"/>
</dbReference>
<keyword evidence="3" id="KW-1185">Reference proteome</keyword>
<dbReference type="Proteomes" id="UP000095210">
    <property type="component" value="Chromosome"/>
</dbReference>
<evidence type="ECO:0000313" key="3">
    <source>
        <dbReference type="Proteomes" id="UP000095210"/>
    </source>
</evidence>
<gene>
    <name evidence="2" type="ORF">TL08_20370</name>
</gene>
<dbReference type="RefSeq" id="WP_084643292.1">
    <property type="nucleotide sequence ID" value="NZ_CP014859.1"/>
</dbReference>
<evidence type="ECO:0000313" key="2">
    <source>
        <dbReference type="EMBL" id="AOS64865.1"/>
    </source>
</evidence>
<feature type="region of interest" description="Disordered" evidence="1">
    <location>
        <begin position="1"/>
        <end position="38"/>
    </location>
</feature>
<dbReference type="AlphaFoldDB" id="A0AAC9HUP9"/>
<reference evidence="3" key="1">
    <citation type="submission" date="2016-03" db="EMBL/GenBank/DDBJ databases">
        <title>Complete genome sequence of the type strain Actinoalloteichus hymeniacidonis DSM 45092.</title>
        <authorList>
            <person name="Schaffert L."/>
            <person name="Albersmeier A."/>
            <person name="Winkler A."/>
            <person name="Kalinowski J."/>
            <person name="Zotchev S."/>
            <person name="Ruckert C."/>
        </authorList>
    </citation>
    <scope>NUCLEOTIDE SEQUENCE [LARGE SCALE GENOMIC DNA]</scope>
    <source>
        <strain evidence="3">HPA177(T) (DSM 45092(T))</strain>
    </source>
</reference>
<dbReference type="EMBL" id="CP014859">
    <property type="protein sequence ID" value="AOS64865.1"/>
    <property type="molecule type" value="Genomic_DNA"/>
</dbReference>
<sequence>MSDPRRRTGGTPLDSRAYAAPEQTPRSGGGRQGITDPDELRLDIDLTRDELGGTVDALAQKLNVSGRVSDEFHDRTQQMRASAAHLGEHADALAGRVSERLPDSAAQRFDKAIATIKANPGPSAAAALVGLALLRKAGRRRR</sequence>